<dbReference type="InterPro" id="IPR011044">
    <property type="entry name" value="Quino_amine_DH_bsu"/>
</dbReference>
<dbReference type="InterPro" id="IPR031815">
    <property type="entry name" value="DUF5074"/>
</dbReference>
<sequence length="361" mass="38620">MKQFQLKTLLATVTIISILFSCKKDKNVLVDQPVATAGVYVLNQGNFGANNSSLSFFDYTAKTTTSDRFNAVNGTKLGDTGNDAKIYGSKMYIVVNVSSTVEVVNAKTTKSIQQVKMFNGTVGRQPRYVVFNKNKAFISSYDGTVAIMDTTTLAIEKYITVGRNPEQMVVSNGKLYVANSGGLSFGNPDKTVSVIDLNTLIETKKITVIANPVSMAADSYGNVYVLSAGDYSSILPGMTIIDNATDAVKTTSTTLSGAYGTSIVVSGDFAYFLTSDNKVVVYNVKTQTVAKTNFITDGTAIKTPYSIAFDSTTGEVFVADAKDYASNGQLFAFDKNGVLEKAKGYPVTVGINPGTIVFVNK</sequence>
<name>A0A926NMV3_9SPHI</name>
<organism evidence="1 2">
    <name type="scientific">Mucilaginibacter glaciei</name>
    <dbReference type="NCBI Taxonomy" id="2772109"/>
    <lineage>
        <taxon>Bacteria</taxon>
        <taxon>Pseudomonadati</taxon>
        <taxon>Bacteroidota</taxon>
        <taxon>Sphingobacteriia</taxon>
        <taxon>Sphingobacteriales</taxon>
        <taxon>Sphingobacteriaceae</taxon>
        <taxon>Mucilaginibacter</taxon>
    </lineage>
</organism>
<evidence type="ECO:0000313" key="1">
    <source>
        <dbReference type="EMBL" id="MBD1392118.1"/>
    </source>
</evidence>
<proteinExistence type="predicted"/>
<evidence type="ECO:0000313" key="2">
    <source>
        <dbReference type="Proteomes" id="UP000619078"/>
    </source>
</evidence>
<keyword evidence="2" id="KW-1185">Reference proteome</keyword>
<comment type="caution">
    <text evidence="1">The sequence shown here is derived from an EMBL/GenBank/DDBJ whole genome shotgun (WGS) entry which is preliminary data.</text>
</comment>
<dbReference type="SUPFAM" id="SSF50969">
    <property type="entry name" value="YVTN repeat-like/Quinoprotein amine dehydrogenase"/>
    <property type="match status" value="1"/>
</dbReference>
<dbReference type="Pfam" id="PF16819">
    <property type="entry name" value="DUF5074"/>
    <property type="match status" value="1"/>
</dbReference>
<dbReference type="Gene3D" id="2.130.10.10">
    <property type="entry name" value="YVTN repeat-like/Quinoprotein amine dehydrogenase"/>
    <property type="match status" value="1"/>
</dbReference>
<dbReference type="InterPro" id="IPR015943">
    <property type="entry name" value="WD40/YVTN_repeat-like_dom_sf"/>
</dbReference>
<reference evidence="1" key="1">
    <citation type="submission" date="2020-09" db="EMBL/GenBank/DDBJ databases">
        <title>Novel species of Mucilaginibacter isolated from a glacier on the Tibetan Plateau.</title>
        <authorList>
            <person name="Liu Q."/>
            <person name="Xin Y.-H."/>
        </authorList>
    </citation>
    <scope>NUCLEOTIDE SEQUENCE</scope>
    <source>
        <strain evidence="1">ZB1P21</strain>
    </source>
</reference>
<protein>
    <submittedName>
        <fullName evidence="1">YncE family protein</fullName>
    </submittedName>
</protein>
<dbReference type="PANTHER" id="PTHR47197">
    <property type="entry name" value="PROTEIN NIRF"/>
    <property type="match status" value="1"/>
</dbReference>
<accession>A0A926NMV3</accession>
<dbReference type="RefSeq" id="WP_191160685.1">
    <property type="nucleotide sequence ID" value="NZ_JACWMX010000001.1"/>
</dbReference>
<dbReference type="AlphaFoldDB" id="A0A926NMV3"/>
<dbReference type="EMBL" id="JACWMX010000001">
    <property type="protein sequence ID" value="MBD1392118.1"/>
    <property type="molecule type" value="Genomic_DNA"/>
</dbReference>
<dbReference type="InterPro" id="IPR051200">
    <property type="entry name" value="Host-pathogen_enzymatic-act"/>
</dbReference>
<dbReference type="PANTHER" id="PTHR47197:SF3">
    <property type="entry name" value="DIHYDRO-HEME D1 DEHYDROGENASE"/>
    <property type="match status" value="1"/>
</dbReference>
<gene>
    <name evidence="1" type="ORF">IDJ76_03310</name>
</gene>
<dbReference type="Proteomes" id="UP000619078">
    <property type="component" value="Unassembled WGS sequence"/>
</dbReference>
<dbReference type="PROSITE" id="PS51257">
    <property type="entry name" value="PROKAR_LIPOPROTEIN"/>
    <property type="match status" value="1"/>
</dbReference>